<evidence type="ECO:0000313" key="2">
    <source>
        <dbReference type="EMBL" id="MED6179360.1"/>
    </source>
</evidence>
<feature type="non-terminal residue" evidence="2">
    <location>
        <position position="54"/>
    </location>
</feature>
<dbReference type="EMBL" id="JASCZI010180216">
    <property type="protein sequence ID" value="MED6179360.1"/>
    <property type="molecule type" value="Genomic_DNA"/>
</dbReference>
<proteinExistence type="predicted"/>
<dbReference type="Proteomes" id="UP001341840">
    <property type="component" value="Unassembled WGS sequence"/>
</dbReference>
<accession>A0ABU6W3Y1</accession>
<gene>
    <name evidence="2" type="ORF">PIB30_116281</name>
</gene>
<reference evidence="2 3" key="1">
    <citation type="journal article" date="2023" name="Plants (Basel)">
        <title>Bridging the Gap: Combining Genomics and Transcriptomics Approaches to Understand Stylosanthes scabra, an Orphan Legume from the Brazilian Caatinga.</title>
        <authorList>
            <person name="Ferreira-Neto J.R.C."/>
            <person name="da Silva M.D."/>
            <person name="Binneck E."/>
            <person name="de Melo N.F."/>
            <person name="da Silva R.H."/>
            <person name="de Melo A.L.T.M."/>
            <person name="Pandolfi V."/>
            <person name="Bustamante F.O."/>
            <person name="Brasileiro-Vidal A.C."/>
            <person name="Benko-Iseppon A.M."/>
        </authorList>
    </citation>
    <scope>NUCLEOTIDE SEQUENCE [LARGE SCALE GENOMIC DNA]</scope>
    <source>
        <tissue evidence="2">Leaves</tissue>
    </source>
</reference>
<feature type="compositionally biased region" description="Low complexity" evidence="1">
    <location>
        <begin position="33"/>
        <end position="43"/>
    </location>
</feature>
<comment type="caution">
    <text evidence="2">The sequence shown here is derived from an EMBL/GenBank/DDBJ whole genome shotgun (WGS) entry which is preliminary data.</text>
</comment>
<organism evidence="2 3">
    <name type="scientific">Stylosanthes scabra</name>
    <dbReference type="NCBI Taxonomy" id="79078"/>
    <lineage>
        <taxon>Eukaryota</taxon>
        <taxon>Viridiplantae</taxon>
        <taxon>Streptophyta</taxon>
        <taxon>Embryophyta</taxon>
        <taxon>Tracheophyta</taxon>
        <taxon>Spermatophyta</taxon>
        <taxon>Magnoliopsida</taxon>
        <taxon>eudicotyledons</taxon>
        <taxon>Gunneridae</taxon>
        <taxon>Pentapetalae</taxon>
        <taxon>rosids</taxon>
        <taxon>fabids</taxon>
        <taxon>Fabales</taxon>
        <taxon>Fabaceae</taxon>
        <taxon>Papilionoideae</taxon>
        <taxon>50 kb inversion clade</taxon>
        <taxon>dalbergioids sensu lato</taxon>
        <taxon>Dalbergieae</taxon>
        <taxon>Pterocarpus clade</taxon>
        <taxon>Stylosanthes</taxon>
    </lineage>
</organism>
<evidence type="ECO:0000313" key="3">
    <source>
        <dbReference type="Proteomes" id="UP001341840"/>
    </source>
</evidence>
<protein>
    <submittedName>
        <fullName evidence="2">Uncharacterized protein</fullName>
    </submittedName>
</protein>
<feature type="region of interest" description="Disordered" evidence="1">
    <location>
        <begin position="1"/>
        <end position="54"/>
    </location>
</feature>
<feature type="compositionally biased region" description="Polar residues" evidence="1">
    <location>
        <begin position="44"/>
        <end position="54"/>
    </location>
</feature>
<sequence length="54" mass="5523">MAGRNKTLANLRRAMTTNPQGPIVFSPSGGQASSSALEGCSSSNVQAGTKSRLE</sequence>
<evidence type="ECO:0000256" key="1">
    <source>
        <dbReference type="SAM" id="MobiDB-lite"/>
    </source>
</evidence>
<name>A0ABU6W3Y1_9FABA</name>
<keyword evidence="3" id="KW-1185">Reference proteome</keyword>